<keyword evidence="2" id="KW-0012">Acyltransferase</keyword>
<protein>
    <submittedName>
        <fullName evidence="2">GNAT family N-acetyltransferase</fullName>
        <ecNumber evidence="2">2.3.1.-</ecNumber>
    </submittedName>
</protein>
<dbReference type="GO" id="GO:0016746">
    <property type="term" value="F:acyltransferase activity"/>
    <property type="evidence" value="ECO:0007669"/>
    <property type="project" value="UniProtKB-KW"/>
</dbReference>
<dbReference type="SUPFAM" id="SSF55729">
    <property type="entry name" value="Acyl-CoA N-acyltransferases (Nat)"/>
    <property type="match status" value="1"/>
</dbReference>
<dbReference type="RefSeq" id="WP_377909757.1">
    <property type="nucleotide sequence ID" value="NZ_JBHSGK010000013.1"/>
</dbReference>
<dbReference type="CDD" id="cd04301">
    <property type="entry name" value="NAT_SF"/>
    <property type="match status" value="1"/>
</dbReference>
<dbReference type="InterPro" id="IPR000182">
    <property type="entry name" value="GNAT_dom"/>
</dbReference>
<name>A0ABV9NYF6_9BACI</name>
<dbReference type="Proteomes" id="UP001595896">
    <property type="component" value="Unassembled WGS sequence"/>
</dbReference>
<proteinExistence type="predicted"/>
<keyword evidence="3" id="KW-1185">Reference proteome</keyword>
<dbReference type="Gene3D" id="3.40.630.30">
    <property type="match status" value="1"/>
</dbReference>
<dbReference type="EMBL" id="JBHSGK010000013">
    <property type="protein sequence ID" value="MFC4737152.1"/>
    <property type="molecule type" value="Genomic_DNA"/>
</dbReference>
<reference evidence="3" key="1">
    <citation type="journal article" date="2019" name="Int. J. Syst. Evol. Microbiol.">
        <title>The Global Catalogue of Microorganisms (GCM) 10K type strain sequencing project: providing services to taxonomists for standard genome sequencing and annotation.</title>
        <authorList>
            <consortium name="The Broad Institute Genomics Platform"/>
            <consortium name="The Broad Institute Genome Sequencing Center for Infectious Disease"/>
            <person name="Wu L."/>
            <person name="Ma J."/>
        </authorList>
    </citation>
    <scope>NUCLEOTIDE SEQUENCE [LARGE SCALE GENOMIC DNA]</scope>
    <source>
        <strain evidence="3">JCM 12165</strain>
    </source>
</reference>
<sequence>MLVTDRAERVMREAHRAATEADQTASVFHVLIGALREGTGPLQELRETMPDLILALWEKAGSFTIVPIDYALKRAEDIANRYRQVYINEGHLVEAALMLEKHAIQDVLSEEQLQRIIKLVCSPRDMSVSLRTYRQPALKEAGGAISRAKLQDESRIIEYVIDEFGERWVERVRECMQMTPPTVYVAERNNRLIGFACFLADHQTARFGPMGVTHYAKNKGIGYNLLHRCLQDLYMQGVTDIRIEEAGPVEFYEKACGAGLISK</sequence>
<evidence type="ECO:0000259" key="1">
    <source>
        <dbReference type="PROSITE" id="PS51186"/>
    </source>
</evidence>
<dbReference type="EC" id="2.3.1.-" evidence="2"/>
<dbReference type="PROSITE" id="PS51186">
    <property type="entry name" value="GNAT"/>
    <property type="match status" value="1"/>
</dbReference>
<keyword evidence="2" id="KW-0808">Transferase</keyword>
<dbReference type="Pfam" id="PF00583">
    <property type="entry name" value="Acetyltransf_1"/>
    <property type="match status" value="1"/>
</dbReference>
<dbReference type="InterPro" id="IPR016181">
    <property type="entry name" value="Acyl_CoA_acyltransferase"/>
</dbReference>
<comment type="caution">
    <text evidence="2">The sequence shown here is derived from an EMBL/GenBank/DDBJ whole genome shotgun (WGS) entry which is preliminary data.</text>
</comment>
<feature type="domain" description="N-acetyltransferase" evidence="1">
    <location>
        <begin position="143"/>
        <end position="263"/>
    </location>
</feature>
<evidence type="ECO:0000313" key="3">
    <source>
        <dbReference type="Proteomes" id="UP001595896"/>
    </source>
</evidence>
<organism evidence="2 3">
    <name type="scientific">Bacillus daqingensis</name>
    <dbReference type="NCBI Taxonomy" id="872396"/>
    <lineage>
        <taxon>Bacteria</taxon>
        <taxon>Bacillati</taxon>
        <taxon>Bacillota</taxon>
        <taxon>Bacilli</taxon>
        <taxon>Bacillales</taxon>
        <taxon>Bacillaceae</taxon>
        <taxon>Bacillus</taxon>
    </lineage>
</organism>
<evidence type="ECO:0000313" key="2">
    <source>
        <dbReference type="EMBL" id="MFC4737152.1"/>
    </source>
</evidence>
<gene>
    <name evidence="2" type="ORF">ACFO4L_11185</name>
</gene>
<accession>A0ABV9NYF6</accession>